<evidence type="ECO:0008006" key="8">
    <source>
        <dbReference type="Google" id="ProtNLM"/>
    </source>
</evidence>
<dbReference type="STRING" id="1324314.BVG16_07355"/>
<evidence type="ECO:0000256" key="1">
    <source>
        <dbReference type="ARBA" id="ARBA00008520"/>
    </source>
</evidence>
<dbReference type="Pfam" id="PF13416">
    <property type="entry name" value="SBP_bac_8"/>
    <property type="match status" value="1"/>
</dbReference>
<evidence type="ECO:0000256" key="5">
    <source>
        <dbReference type="SAM" id="SignalP"/>
    </source>
</evidence>
<dbReference type="InterPro" id="IPR006059">
    <property type="entry name" value="SBP"/>
</dbReference>
<dbReference type="PANTHER" id="PTHR30061">
    <property type="entry name" value="MALTOSE-BINDING PERIPLASMIC PROTEIN"/>
    <property type="match status" value="1"/>
</dbReference>
<feature type="region of interest" description="Disordered" evidence="4">
    <location>
        <begin position="27"/>
        <end position="60"/>
    </location>
</feature>
<reference evidence="6 7" key="1">
    <citation type="submission" date="2017-01" db="EMBL/GenBank/DDBJ databases">
        <title>Genome analysis of Paenibacillus selenitrireducens ES3-24.</title>
        <authorList>
            <person name="Xu D."/>
            <person name="Yao R."/>
            <person name="Zheng S."/>
        </authorList>
    </citation>
    <scope>NUCLEOTIDE SEQUENCE [LARGE SCALE GENOMIC DNA]</scope>
    <source>
        <strain evidence="6 7">ES3-24</strain>
    </source>
</reference>
<dbReference type="GO" id="GO:0042956">
    <property type="term" value="P:maltodextrin transmembrane transport"/>
    <property type="evidence" value="ECO:0007669"/>
    <property type="project" value="TreeGrafter"/>
</dbReference>
<evidence type="ECO:0000313" key="6">
    <source>
        <dbReference type="EMBL" id="OPA80648.1"/>
    </source>
</evidence>
<evidence type="ECO:0000313" key="7">
    <source>
        <dbReference type="Proteomes" id="UP000190188"/>
    </source>
</evidence>
<dbReference type="RefSeq" id="WP_158081640.1">
    <property type="nucleotide sequence ID" value="NZ_MSZX01000002.1"/>
</dbReference>
<keyword evidence="3 5" id="KW-0732">Signal</keyword>
<keyword evidence="2" id="KW-0813">Transport</keyword>
<dbReference type="OrthoDB" id="9769685at2"/>
<dbReference type="Proteomes" id="UP000190188">
    <property type="component" value="Unassembled WGS sequence"/>
</dbReference>
<proteinExistence type="inferred from homology"/>
<feature type="compositionally biased region" description="Low complexity" evidence="4">
    <location>
        <begin position="38"/>
        <end position="49"/>
    </location>
</feature>
<keyword evidence="7" id="KW-1185">Reference proteome</keyword>
<dbReference type="GO" id="GO:1901982">
    <property type="term" value="F:maltose binding"/>
    <property type="evidence" value="ECO:0007669"/>
    <property type="project" value="TreeGrafter"/>
</dbReference>
<feature type="compositionally biased region" description="Basic and acidic residues" evidence="4">
    <location>
        <begin position="50"/>
        <end position="60"/>
    </location>
</feature>
<comment type="similarity">
    <text evidence="1">Belongs to the bacterial solute-binding protein 1 family.</text>
</comment>
<dbReference type="GO" id="GO:0015768">
    <property type="term" value="P:maltose transport"/>
    <property type="evidence" value="ECO:0007669"/>
    <property type="project" value="TreeGrafter"/>
</dbReference>
<sequence length="458" mass="50704">MSKTFRSFALLLATFMLISLLAACGSTSSDGNKDTKTTAESTTDNTTKTDTTKDTATKEKPKEPVELKFWTISLSPNFDDYVNGRIKKFEEQNPGITVKWTDLPYGSMENKLLTSIAGGKSPDVVNLNTGMTMTLAGKNALVDLNKEATEEQRSIYFPDLYNSTKLGESVYAFPWYYGLSVFAYNKKIYEEAGLDPNQPPTTYEEMKQQAITIKEKTGKYGFVPSYNPPADFYFLGVPMISEDKKKIIINTPEALEWAKWNKDLYDKGIVPKESLSADANYVTDKYQAGKIATLITGAQFLSRVKTNAKDVYENTMVAKMPTLKAGGNVQAGLMNVVVPTMSTHHTEAIAFANFITNDESQLEFCKIVNILPSTKKAAADPFFTEAGADPESQAKVITAQMASLGKDFSLGVKSEGEVLDPLWKGWKEMLNGRVTPEQMLTKVEAEMQKKLDEINASE</sequence>
<evidence type="ECO:0000256" key="4">
    <source>
        <dbReference type="SAM" id="MobiDB-lite"/>
    </source>
</evidence>
<feature type="chain" id="PRO_5039332586" description="ABC transporter substrate-binding protein" evidence="5">
    <location>
        <begin position="23"/>
        <end position="458"/>
    </location>
</feature>
<evidence type="ECO:0000256" key="2">
    <source>
        <dbReference type="ARBA" id="ARBA00022448"/>
    </source>
</evidence>
<name>A0A1T2XLF7_9BACL</name>
<dbReference type="AlphaFoldDB" id="A0A1T2XLF7"/>
<dbReference type="Gene3D" id="3.40.190.10">
    <property type="entry name" value="Periplasmic binding protein-like II"/>
    <property type="match status" value="1"/>
</dbReference>
<accession>A0A1T2XLF7</accession>
<evidence type="ECO:0000256" key="3">
    <source>
        <dbReference type="ARBA" id="ARBA00022729"/>
    </source>
</evidence>
<gene>
    <name evidence="6" type="ORF">BVG16_07355</name>
</gene>
<dbReference type="SUPFAM" id="SSF53850">
    <property type="entry name" value="Periplasmic binding protein-like II"/>
    <property type="match status" value="1"/>
</dbReference>
<comment type="caution">
    <text evidence="6">The sequence shown here is derived from an EMBL/GenBank/DDBJ whole genome shotgun (WGS) entry which is preliminary data.</text>
</comment>
<protein>
    <recommendedName>
        <fullName evidence="8">ABC transporter substrate-binding protein</fullName>
    </recommendedName>
</protein>
<dbReference type="PROSITE" id="PS51257">
    <property type="entry name" value="PROKAR_LIPOPROTEIN"/>
    <property type="match status" value="1"/>
</dbReference>
<dbReference type="EMBL" id="MSZX01000002">
    <property type="protein sequence ID" value="OPA80648.1"/>
    <property type="molecule type" value="Genomic_DNA"/>
</dbReference>
<dbReference type="CDD" id="cd13585">
    <property type="entry name" value="PBP2_TMBP_like"/>
    <property type="match status" value="1"/>
</dbReference>
<dbReference type="PANTHER" id="PTHR30061:SF50">
    <property type="entry name" value="MALTOSE_MALTODEXTRIN-BINDING PERIPLASMIC PROTEIN"/>
    <property type="match status" value="1"/>
</dbReference>
<organism evidence="6 7">
    <name type="scientific">Paenibacillus selenitireducens</name>
    <dbReference type="NCBI Taxonomy" id="1324314"/>
    <lineage>
        <taxon>Bacteria</taxon>
        <taxon>Bacillati</taxon>
        <taxon>Bacillota</taxon>
        <taxon>Bacilli</taxon>
        <taxon>Bacillales</taxon>
        <taxon>Paenibacillaceae</taxon>
        <taxon>Paenibacillus</taxon>
    </lineage>
</organism>
<feature type="signal peptide" evidence="5">
    <location>
        <begin position="1"/>
        <end position="22"/>
    </location>
</feature>
<dbReference type="GO" id="GO:0055052">
    <property type="term" value="C:ATP-binding cassette (ABC) transporter complex, substrate-binding subunit-containing"/>
    <property type="evidence" value="ECO:0007669"/>
    <property type="project" value="TreeGrafter"/>
</dbReference>